<evidence type="ECO:0000313" key="12">
    <source>
        <dbReference type="Proteomes" id="UP000663873"/>
    </source>
</evidence>
<dbReference type="EMBL" id="CAJNYT010003161">
    <property type="protein sequence ID" value="CAF3532080.1"/>
    <property type="molecule type" value="Genomic_DNA"/>
</dbReference>
<dbReference type="OrthoDB" id="10021437at2759"/>
<evidence type="ECO:0000313" key="4">
    <source>
        <dbReference type="EMBL" id="CAF3447983.1"/>
    </source>
</evidence>
<dbReference type="AlphaFoldDB" id="A0A817WDM2"/>
<dbReference type="Proteomes" id="UP000663862">
    <property type="component" value="Unassembled WGS sequence"/>
</dbReference>
<dbReference type="EMBL" id="CAJNYV010001968">
    <property type="protein sequence ID" value="CAF3447983.1"/>
    <property type="molecule type" value="Genomic_DNA"/>
</dbReference>
<name>A0A817WDM2_9BILA</name>
<dbReference type="EMBL" id="CAJOBO010004530">
    <property type="protein sequence ID" value="CAF4523490.1"/>
    <property type="molecule type" value="Genomic_DNA"/>
</dbReference>
<dbReference type="Proteomes" id="UP000663825">
    <property type="component" value="Unassembled WGS sequence"/>
</dbReference>
<reference evidence="1" key="1">
    <citation type="submission" date="2021-02" db="EMBL/GenBank/DDBJ databases">
        <authorList>
            <person name="Nowell W R."/>
        </authorList>
    </citation>
    <scope>NUCLEOTIDE SEQUENCE</scope>
</reference>
<evidence type="ECO:0000313" key="8">
    <source>
        <dbReference type="EMBL" id="CAF4629443.1"/>
    </source>
</evidence>
<evidence type="ECO:0000313" key="9">
    <source>
        <dbReference type="EMBL" id="CAF4853185.1"/>
    </source>
</evidence>
<organism evidence="1 11">
    <name type="scientific">Rotaria socialis</name>
    <dbReference type="NCBI Taxonomy" id="392032"/>
    <lineage>
        <taxon>Eukaryota</taxon>
        <taxon>Metazoa</taxon>
        <taxon>Spiralia</taxon>
        <taxon>Gnathifera</taxon>
        <taxon>Rotifera</taxon>
        <taxon>Eurotatoria</taxon>
        <taxon>Bdelloidea</taxon>
        <taxon>Philodinida</taxon>
        <taxon>Philodinidae</taxon>
        <taxon>Rotaria</taxon>
    </lineage>
</organism>
<dbReference type="EMBL" id="CAJNXB010005475">
    <property type="protein sequence ID" value="CAF3426990.1"/>
    <property type="molecule type" value="Genomic_DNA"/>
</dbReference>
<comment type="caution">
    <text evidence="1">The sequence shown here is derived from an EMBL/GenBank/DDBJ whole genome shotgun (WGS) entry which is preliminary data.</text>
</comment>
<evidence type="ECO:0000313" key="6">
    <source>
        <dbReference type="EMBL" id="CAF4518284.1"/>
    </source>
</evidence>
<evidence type="ECO:0000313" key="1">
    <source>
        <dbReference type="EMBL" id="CAF3354331.1"/>
    </source>
</evidence>
<keyword evidence="12" id="KW-1185">Reference proteome</keyword>
<evidence type="ECO:0000313" key="3">
    <source>
        <dbReference type="EMBL" id="CAF3426990.1"/>
    </source>
</evidence>
<dbReference type="EMBL" id="CAJOBR010006894">
    <property type="protein sequence ID" value="CAF4853185.1"/>
    <property type="molecule type" value="Genomic_DNA"/>
</dbReference>
<dbReference type="EMBL" id="CAJOBS010004587">
    <property type="protein sequence ID" value="CAF4884239.1"/>
    <property type="molecule type" value="Genomic_DNA"/>
</dbReference>
<accession>A0A817WDM2</accession>
<evidence type="ECO:0000313" key="7">
    <source>
        <dbReference type="EMBL" id="CAF4523490.1"/>
    </source>
</evidence>
<dbReference type="Proteomes" id="UP000663833">
    <property type="component" value="Unassembled WGS sequence"/>
</dbReference>
<dbReference type="Proteomes" id="UP000663872">
    <property type="component" value="Unassembled WGS sequence"/>
</dbReference>
<gene>
    <name evidence="2" type="ORF">FME351_LOCUS5473</name>
    <name evidence="5" type="ORF">GRG538_LOCUS19319</name>
    <name evidence="7" type="ORF">HFQ381_LOCUS29271</name>
    <name evidence="4" type="ORF">KIK155_LOCUS12165</name>
    <name evidence="1" type="ORF">LUA448_LOCUS13356</name>
    <name evidence="9" type="ORF">QYT958_LOCUS27338</name>
    <name evidence="3" type="ORF">TIS948_LOCUS29995</name>
    <name evidence="10" type="ORF">TOA249_LOCUS29499</name>
    <name evidence="8" type="ORF">TSG867_LOCUS29512</name>
    <name evidence="6" type="ORF">UJA718_LOCUS27450</name>
</gene>
<dbReference type="Proteomes" id="UP000663838">
    <property type="component" value="Unassembled WGS sequence"/>
</dbReference>
<dbReference type="Proteomes" id="UP000663865">
    <property type="component" value="Unassembled WGS sequence"/>
</dbReference>
<evidence type="ECO:0000313" key="11">
    <source>
        <dbReference type="Proteomes" id="UP000663833"/>
    </source>
</evidence>
<dbReference type="EMBL" id="CAJNYU010000469">
    <property type="protein sequence ID" value="CAF3361657.1"/>
    <property type="molecule type" value="Genomic_DNA"/>
</dbReference>
<proteinExistence type="predicted"/>
<evidence type="ECO:0000313" key="2">
    <source>
        <dbReference type="EMBL" id="CAF3361657.1"/>
    </source>
</evidence>
<dbReference type="Proteomes" id="UP000663848">
    <property type="component" value="Unassembled WGS sequence"/>
</dbReference>
<dbReference type="EMBL" id="CAJOBQ010004182">
    <property type="protein sequence ID" value="CAF4629443.1"/>
    <property type="molecule type" value="Genomic_DNA"/>
</dbReference>
<dbReference type="Proteomes" id="UP000663869">
    <property type="component" value="Unassembled WGS sequence"/>
</dbReference>
<dbReference type="Proteomes" id="UP000663851">
    <property type="component" value="Unassembled WGS sequence"/>
</dbReference>
<dbReference type="EMBL" id="CAJOBP010007619">
    <property type="protein sequence ID" value="CAF4518284.1"/>
    <property type="molecule type" value="Genomic_DNA"/>
</dbReference>
<protein>
    <submittedName>
        <fullName evidence="1">Uncharacterized protein</fullName>
    </submittedName>
</protein>
<sequence length="88" mass="9826">MDSMNIIADLQANLIKTFLGEDAAPDKIQYVYYELSLYVRHNRAKRGNLRVGDPAIGVDLLKMNGKSISLLSHCNPNRALLFLVGSYT</sequence>
<dbReference type="EMBL" id="CAJNYD010001613">
    <property type="protein sequence ID" value="CAF3354331.1"/>
    <property type="molecule type" value="Genomic_DNA"/>
</dbReference>
<dbReference type="Proteomes" id="UP000663873">
    <property type="component" value="Unassembled WGS sequence"/>
</dbReference>
<evidence type="ECO:0000313" key="5">
    <source>
        <dbReference type="EMBL" id="CAF3532080.1"/>
    </source>
</evidence>
<evidence type="ECO:0000313" key="10">
    <source>
        <dbReference type="EMBL" id="CAF4884239.1"/>
    </source>
</evidence>